<sequence>ARSSTESEYRALADTTSEILWLRWLLADLETSQSSPTNLYCDNRSAIQIAHNDVFHERTKHIEIDCHFIRQHLLHGELHLISIGTLDQPADLFTKPHSPGRFRTLVSKLKLVTAPPT</sequence>
<name>A0A2K3JRL3_TRIPR</name>
<dbReference type="PANTHER" id="PTHR11439:SF461">
    <property type="entry name" value="OS10G0432200 PROTEIN"/>
    <property type="match status" value="1"/>
</dbReference>
<evidence type="ECO:0000313" key="2">
    <source>
        <dbReference type="Proteomes" id="UP000236291"/>
    </source>
</evidence>
<reference evidence="1 2" key="2">
    <citation type="journal article" date="2017" name="Front. Plant Sci.">
        <title>Gene Classification and Mining of Molecular Markers Useful in Red Clover (Trifolium pratense) Breeding.</title>
        <authorList>
            <person name="Istvanek J."/>
            <person name="Dluhosova J."/>
            <person name="Dluhos P."/>
            <person name="Patkova L."/>
            <person name="Nedelnik J."/>
            <person name="Repkova J."/>
        </authorList>
    </citation>
    <scope>NUCLEOTIDE SEQUENCE [LARGE SCALE GENOMIC DNA]</scope>
    <source>
        <strain evidence="2">cv. Tatra</strain>
        <tissue evidence="1">Young leaves</tissue>
    </source>
</reference>
<gene>
    <name evidence="1" type="ORF">L195_g058327</name>
</gene>
<dbReference type="EMBL" id="ASHM01120515">
    <property type="protein sequence ID" value="PNX56682.1"/>
    <property type="molecule type" value="Genomic_DNA"/>
</dbReference>
<proteinExistence type="predicted"/>
<dbReference type="Proteomes" id="UP000236291">
    <property type="component" value="Unassembled WGS sequence"/>
</dbReference>
<dbReference type="STRING" id="57577.A0A2K3JRL3"/>
<feature type="non-terminal residue" evidence="1">
    <location>
        <position position="1"/>
    </location>
</feature>
<accession>A0A2K3JRL3</accession>
<comment type="caution">
    <text evidence="1">The sequence shown here is derived from an EMBL/GenBank/DDBJ whole genome shotgun (WGS) entry which is preliminary data.</text>
</comment>
<protein>
    <submittedName>
        <fullName evidence="1">Putative copia-type protein</fullName>
    </submittedName>
</protein>
<organism evidence="1 2">
    <name type="scientific">Trifolium pratense</name>
    <name type="common">Red clover</name>
    <dbReference type="NCBI Taxonomy" id="57577"/>
    <lineage>
        <taxon>Eukaryota</taxon>
        <taxon>Viridiplantae</taxon>
        <taxon>Streptophyta</taxon>
        <taxon>Embryophyta</taxon>
        <taxon>Tracheophyta</taxon>
        <taxon>Spermatophyta</taxon>
        <taxon>Magnoliopsida</taxon>
        <taxon>eudicotyledons</taxon>
        <taxon>Gunneridae</taxon>
        <taxon>Pentapetalae</taxon>
        <taxon>rosids</taxon>
        <taxon>fabids</taxon>
        <taxon>Fabales</taxon>
        <taxon>Fabaceae</taxon>
        <taxon>Papilionoideae</taxon>
        <taxon>50 kb inversion clade</taxon>
        <taxon>NPAAA clade</taxon>
        <taxon>Hologalegina</taxon>
        <taxon>IRL clade</taxon>
        <taxon>Trifolieae</taxon>
        <taxon>Trifolium</taxon>
    </lineage>
</organism>
<reference evidence="1 2" key="1">
    <citation type="journal article" date="2014" name="Am. J. Bot.">
        <title>Genome assembly and annotation for red clover (Trifolium pratense; Fabaceae).</title>
        <authorList>
            <person name="Istvanek J."/>
            <person name="Jaros M."/>
            <person name="Krenek A."/>
            <person name="Repkova J."/>
        </authorList>
    </citation>
    <scope>NUCLEOTIDE SEQUENCE [LARGE SCALE GENOMIC DNA]</scope>
    <source>
        <strain evidence="2">cv. Tatra</strain>
        <tissue evidence="1">Young leaves</tissue>
    </source>
</reference>
<evidence type="ECO:0000313" key="1">
    <source>
        <dbReference type="EMBL" id="PNX56682.1"/>
    </source>
</evidence>
<dbReference type="AlphaFoldDB" id="A0A2K3JRL3"/>
<dbReference type="CDD" id="cd09272">
    <property type="entry name" value="RNase_HI_RT_Ty1"/>
    <property type="match status" value="1"/>
</dbReference>
<dbReference type="PANTHER" id="PTHR11439">
    <property type="entry name" value="GAG-POL-RELATED RETROTRANSPOSON"/>
    <property type="match status" value="1"/>
</dbReference>